<dbReference type="InterPro" id="IPR043128">
    <property type="entry name" value="Rev_trsase/Diguanyl_cyclase"/>
</dbReference>
<dbReference type="SUPFAM" id="SSF63829">
    <property type="entry name" value="Calcium-dependent phosphotriesterase"/>
    <property type="match status" value="1"/>
</dbReference>
<dbReference type="InterPro" id="IPR000160">
    <property type="entry name" value="GGDEF_dom"/>
</dbReference>
<dbReference type="EMBL" id="PVNO01000026">
    <property type="protein sequence ID" value="PRO68407.1"/>
    <property type="molecule type" value="Genomic_DNA"/>
</dbReference>
<dbReference type="Pfam" id="PF00990">
    <property type="entry name" value="GGDEF"/>
    <property type="match status" value="1"/>
</dbReference>
<dbReference type="Gene3D" id="2.130.10.10">
    <property type="entry name" value="YVTN repeat-like/Quinoprotein amine dehydrogenase"/>
    <property type="match status" value="3"/>
</dbReference>
<dbReference type="InterPro" id="IPR015943">
    <property type="entry name" value="WD40/YVTN_repeat-like_dom_sf"/>
</dbReference>
<dbReference type="NCBIfam" id="TIGR00254">
    <property type="entry name" value="GGDEF"/>
    <property type="match status" value="1"/>
</dbReference>
<dbReference type="PANTHER" id="PTHR45138">
    <property type="entry name" value="REGULATORY COMPONENTS OF SENSORY TRANSDUCTION SYSTEM"/>
    <property type="match status" value="1"/>
</dbReference>
<dbReference type="SUPFAM" id="SSF55073">
    <property type="entry name" value="Nucleotide cyclase"/>
    <property type="match status" value="1"/>
</dbReference>
<dbReference type="SMART" id="SM00267">
    <property type="entry name" value="GGDEF"/>
    <property type="match status" value="1"/>
</dbReference>
<gene>
    <name evidence="4" type="ORF">C6Y39_12205</name>
</gene>
<organism evidence="4 5">
    <name type="scientific">Alteromonas gracilis</name>
    <dbReference type="NCBI Taxonomy" id="1479524"/>
    <lineage>
        <taxon>Bacteria</taxon>
        <taxon>Pseudomonadati</taxon>
        <taxon>Pseudomonadota</taxon>
        <taxon>Gammaproteobacteria</taxon>
        <taxon>Alteromonadales</taxon>
        <taxon>Alteromonadaceae</taxon>
        <taxon>Alteromonas/Salinimonas group</taxon>
        <taxon>Alteromonas</taxon>
    </lineage>
</organism>
<evidence type="ECO:0000259" key="3">
    <source>
        <dbReference type="PROSITE" id="PS50887"/>
    </source>
</evidence>
<proteinExistence type="predicted"/>
<dbReference type="InterPro" id="IPR029787">
    <property type="entry name" value="Nucleotide_cyclase"/>
</dbReference>
<dbReference type="EC" id="2.7.7.65" evidence="1"/>
<sequence>MEQWSVSGAPTYDIGQRVSAKGLPQISVKAIVRDSRNFIWIGTENGLARFDGRNFEFFNTVNTPELGSNWIEGLFLDDIGDVWIATRIGLVRYSNGEFSAIASDLNGEPVQLIVSSKKDRAWAITTSLWKIQKNTLQNTKAISEQIYHPVYHNRHLWFIDAANNLLQASVGASIDIDCRYQLGLTTPVDGLIVKQNTAFILSKTSLHRYEVSSANCAIKKLERLDDLEIVSIHNSHSDGIVAVTNKGELFDVDTSGSGVRKALTDYLDKAALMDDGVLFDDNGTWFLGSKTKGLQLYWPTSVKRVDQSQDISQSRVWSFFATEDNLYAATDSGVFATNNGEQWRLLIPADELEGNSAYSFFTDSNDYWVGTRNGLYIRSTEGAFSRSDVQLEGLQINTLFADENVVYVATTKGLFSFDGMDVSSIPTFESQSVRSILKTKNEVLWVGTEAGLFKKENGVWAEVDVLNSGNIFVSSLLEYGDGQLLVATYGKGLFLLDNNSWQAFNVKNGLPFQDLFAIQIRGNKLWLSGASGIASIPLSELGNKQLTSDVILRDDGTFSARSDLRCCNGAGNHRAIVFKDKLYLPTLEGVLSVGDTIAPMHNGQTTITGVYVEGVRLNQKYEKLNLGRKQNVEVDFSVATFSSETTPEYRYRLDSSDWVYAGHREEAFLAKLPAGETRFEVSSKINGAGWSKPDSVIFYVEPHWWESSLAKALGLLATVAMLYALYLHRIARFRRRNELLEARVKERTLAFERVNNELKVKNKALEEAVLTDPLTGLYNRRAVNSFLPNLLSIVNERAEQHAHTNENSETCAIFLIDLDNFKQLNDTFGHDKGDAVLYSVSKALQLVCRSTDKLVRWGGEEFLLVVPSINKDDINKFNRRLHESIENLHIALELPTSITMSIGVTTLPWDDSAVDARLWEHAVLIADWALYQVKNNGRDGTSLVTASQEMVLWPDWGVEGLSTAKERGLLQLTLLGGNSPF</sequence>
<protein>
    <recommendedName>
        <fullName evidence="1">diguanylate cyclase</fullName>
        <ecNumber evidence="1">2.7.7.65</ecNumber>
    </recommendedName>
</protein>
<evidence type="ECO:0000256" key="1">
    <source>
        <dbReference type="ARBA" id="ARBA00012528"/>
    </source>
</evidence>
<evidence type="ECO:0000256" key="2">
    <source>
        <dbReference type="ARBA" id="ARBA00034247"/>
    </source>
</evidence>
<dbReference type="PROSITE" id="PS50887">
    <property type="entry name" value="GGDEF"/>
    <property type="match status" value="1"/>
</dbReference>
<dbReference type="Gene3D" id="2.60.40.10">
    <property type="entry name" value="Immunoglobulins"/>
    <property type="match status" value="1"/>
</dbReference>
<reference evidence="5" key="1">
    <citation type="journal article" date="2020" name="Int. J. Syst. Evol. Microbiol.">
        <title>Alteromonas alba sp. nov., a marine bacterium isolated from the seawater of the West Pacific Ocean.</title>
        <authorList>
            <person name="Sun C."/>
            <person name="Wu Y.-H."/>
            <person name="Xamxidin M."/>
            <person name="Cheng H."/>
            <person name="Xu X.-W."/>
        </authorList>
    </citation>
    <scope>NUCLEOTIDE SEQUENCE [LARGE SCALE GENOMIC DNA]</scope>
    <source>
        <strain evidence="5">9a2</strain>
    </source>
</reference>
<comment type="caution">
    <text evidence="4">The sequence shown here is derived from an EMBL/GenBank/DDBJ whole genome shotgun (WGS) entry which is preliminary data.</text>
</comment>
<dbReference type="PANTHER" id="PTHR45138:SF9">
    <property type="entry name" value="DIGUANYLATE CYCLASE DGCM-RELATED"/>
    <property type="match status" value="1"/>
</dbReference>
<evidence type="ECO:0000313" key="5">
    <source>
        <dbReference type="Proteomes" id="UP000239539"/>
    </source>
</evidence>
<dbReference type="Proteomes" id="UP000239539">
    <property type="component" value="Unassembled WGS sequence"/>
</dbReference>
<evidence type="ECO:0000313" key="4">
    <source>
        <dbReference type="EMBL" id="PRO68407.1"/>
    </source>
</evidence>
<feature type="domain" description="GGDEF" evidence="3">
    <location>
        <begin position="809"/>
        <end position="946"/>
    </location>
</feature>
<dbReference type="CDD" id="cd01949">
    <property type="entry name" value="GGDEF"/>
    <property type="match status" value="1"/>
</dbReference>
<dbReference type="Pfam" id="PF07494">
    <property type="entry name" value="Reg_prop"/>
    <property type="match status" value="1"/>
</dbReference>
<accession>A0ABX5CLF2</accession>
<dbReference type="Gene3D" id="3.30.70.270">
    <property type="match status" value="1"/>
</dbReference>
<name>A0ABX5CLF2_9ALTE</name>
<keyword evidence="5" id="KW-1185">Reference proteome</keyword>
<dbReference type="InterPro" id="IPR011110">
    <property type="entry name" value="Reg_prop"/>
</dbReference>
<dbReference type="InterPro" id="IPR013783">
    <property type="entry name" value="Ig-like_fold"/>
</dbReference>
<dbReference type="InterPro" id="IPR050469">
    <property type="entry name" value="Diguanylate_Cyclase"/>
</dbReference>
<comment type="catalytic activity">
    <reaction evidence="2">
        <text>2 GTP = 3',3'-c-di-GMP + 2 diphosphate</text>
        <dbReference type="Rhea" id="RHEA:24898"/>
        <dbReference type="ChEBI" id="CHEBI:33019"/>
        <dbReference type="ChEBI" id="CHEBI:37565"/>
        <dbReference type="ChEBI" id="CHEBI:58805"/>
        <dbReference type="EC" id="2.7.7.65"/>
    </reaction>
</comment>